<feature type="compositionally biased region" description="Basic and acidic residues" evidence="1">
    <location>
        <begin position="117"/>
        <end position="146"/>
    </location>
</feature>
<name>A0ABV8QWQ1_9MICC</name>
<dbReference type="InterPro" id="IPR010982">
    <property type="entry name" value="Lambda_DNA-bd_dom_sf"/>
</dbReference>
<accession>A0ABV8QWQ1</accession>
<protein>
    <submittedName>
        <fullName evidence="2">Helix-turn-helix transcriptional regulator</fullName>
    </submittedName>
</protein>
<comment type="caution">
    <text evidence="2">The sequence shown here is derived from an EMBL/GenBank/DDBJ whole genome shotgun (WGS) entry which is preliminary data.</text>
</comment>
<evidence type="ECO:0000313" key="2">
    <source>
        <dbReference type="EMBL" id="MFC4264597.1"/>
    </source>
</evidence>
<organism evidence="2 3">
    <name type="scientific">Arthrobacter cryoconiti</name>
    <dbReference type="NCBI Taxonomy" id="748907"/>
    <lineage>
        <taxon>Bacteria</taxon>
        <taxon>Bacillati</taxon>
        <taxon>Actinomycetota</taxon>
        <taxon>Actinomycetes</taxon>
        <taxon>Micrococcales</taxon>
        <taxon>Micrococcaceae</taxon>
        <taxon>Arthrobacter</taxon>
    </lineage>
</organism>
<evidence type="ECO:0000313" key="3">
    <source>
        <dbReference type="Proteomes" id="UP001595773"/>
    </source>
</evidence>
<dbReference type="InterPro" id="IPR001387">
    <property type="entry name" value="Cro/C1-type_HTH"/>
</dbReference>
<dbReference type="EMBL" id="JBHSCQ010000004">
    <property type="protein sequence ID" value="MFC4264597.1"/>
    <property type="molecule type" value="Genomic_DNA"/>
</dbReference>
<dbReference type="CDD" id="cd00093">
    <property type="entry name" value="HTH_XRE"/>
    <property type="match status" value="1"/>
</dbReference>
<dbReference type="RefSeq" id="WP_345384968.1">
    <property type="nucleotide sequence ID" value="NZ_BAABLL010000001.1"/>
</dbReference>
<proteinExistence type="predicted"/>
<gene>
    <name evidence="2" type="ORF">ACFOW9_03170</name>
</gene>
<dbReference type="Gene3D" id="1.10.260.40">
    <property type="entry name" value="lambda repressor-like DNA-binding domains"/>
    <property type="match status" value="1"/>
</dbReference>
<feature type="region of interest" description="Disordered" evidence="1">
    <location>
        <begin position="74"/>
        <end position="146"/>
    </location>
</feature>
<dbReference type="Proteomes" id="UP001595773">
    <property type="component" value="Unassembled WGS sequence"/>
</dbReference>
<sequence length="146" mass="16158">MSASRVTGMNWIKYVTRHAKGETQSAIAKNIGVSGATISRWQSFAPRPENVTAFARAYNRPVLEAFVAAGFLTPKEAKEHPTGRPDLSTLTSDELVGEVRRRMETAGPENKPATAQHKKDSSDRYDLAADDHSDEPDWHDQLPNEP</sequence>
<keyword evidence="3" id="KW-1185">Reference proteome</keyword>
<evidence type="ECO:0000256" key="1">
    <source>
        <dbReference type="SAM" id="MobiDB-lite"/>
    </source>
</evidence>
<dbReference type="SUPFAM" id="SSF47413">
    <property type="entry name" value="lambda repressor-like DNA-binding domains"/>
    <property type="match status" value="1"/>
</dbReference>
<reference evidence="3" key="1">
    <citation type="journal article" date="2019" name="Int. J. Syst. Evol. Microbiol.">
        <title>The Global Catalogue of Microorganisms (GCM) 10K type strain sequencing project: providing services to taxonomists for standard genome sequencing and annotation.</title>
        <authorList>
            <consortium name="The Broad Institute Genomics Platform"/>
            <consortium name="The Broad Institute Genome Sequencing Center for Infectious Disease"/>
            <person name="Wu L."/>
            <person name="Ma J."/>
        </authorList>
    </citation>
    <scope>NUCLEOTIDE SEQUENCE [LARGE SCALE GENOMIC DNA]</scope>
    <source>
        <strain evidence="3">CGMCC 1.10698</strain>
    </source>
</reference>